<keyword evidence="2" id="KW-0677">Repeat</keyword>
<dbReference type="Proteomes" id="UP000594262">
    <property type="component" value="Unplaced"/>
</dbReference>
<dbReference type="InterPro" id="IPR032675">
    <property type="entry name" value="LRR_dom_sf"/>
</dbReference>
<evidence type="ECO:0000256" key="3">
    <source>
        <dbReference type="SAM" id="MobiDB-lite"/>
    </source>
</evidence>
<evidence type="ECO:0000313" key="4">
    <source>
        <dbReference type="EnsemblMetazoa" id="CLYHEMP002469.1"/>
    </source>
</evidence>
<protein>
    <submittedName>
        <fullName evidence="4">Uncharacterized protein</fullName>
    </submittedName>
</protein>
<dbReference type="SUPFAM" id="SSF52047">
    <property type="entry name" value="RNI-like"/>
    <property type="match status" value="1"/>
</dbReference>
<dbReference type="InterPro" id="IPR039631">
    <property type="entry name" value="LRRC42"/>
</dbReference>
<dbReference type="PANTHER" id="PTHR31994">
    <property type="entry name" value="LEUCINE-RICH REPEAT-CONTAINING PROTEIN 42"/>
    <property type="match status" value="1"/>
</dbReference>
<dbReference type="AlphaFoldDB" id="A0A7M5V2S5"/>
<feature type="region of interest" description="Disordered" evidence="3">
    <location>
        <begin position="344"/>
        <end position="388"/>
    </location>
</feature>
<dbReference type="GeneID" id="136819711"/>
<dbReference type="RefSeq" id="XP_066932057.1">
    <property type="nucleotide sequence ID" value="XM_067075956.1"/>
</dbReference>
<keyword evidence="1" id="KW-0433">Leucine-rich repeat</keyword>
<dbReference type="Gene3D" id="3.80.10.10">
    <property type="entry name" value="Ribonuclease Inhibitor"/>
    <property type="match status" value="1"/>
</dbReference>
<evidence type="ECO:0000256" key="1">
    <source>
        <dbReference type="ARBA" id="ARBA00022614"/>
    </source>
</evidence>
<accession>A0A7M5V2S5</accession>
<proteinExistence type="predicted"/>
<dbReference type="OrthoDB" id="120976at2759"/>
<evidence type="ECO:0000313" key="5">
    <source>
        <dbReference type="Proteomes" id="UP000594262"/>
    </source>
</evidence>
<feature type="compositionally biased region" description="Low complexity" evidence="3">
    <location>
        <begin position="351"/>
        <end position="360"/>
    </location>
</feature>
<name>A0A7M5V2S5_9CNID</name>
<dbReference type="PANTHER" id="PTHR31994:SF3">
    <property type="entry name" value="LEUCINE-RICH REPEAT-CONTAINING PROTEIN 42"/>
    <property type="match status" value="1"/>
</dbReference>
<keyword evidence="5" id="KW-1185">Reference proteome</keyword>
<organism evidence="4 5">
    <name type="scientific">Clytia hemisphaerica</name>
    <dbReference type="NCBI Taxonomy" id="252671"/>
    <lineage>
        <taxon>Eukaryota</taxon>
        <taxon>Metazoa</taxon>
        <taxon>Cnidaria</taxon>
        <taxon>Hydrozoa</taxon>
        <taxon>Hydroidolina</taxon>
        <taxon>Leptothecata</taxon>
        <taxon>Obeliida</taxon>
        <taxon>Clytiidae</taxon>
        <taxon>Clytia</taxon>
    </lineage>
</organism>
<evidence type="ECO:0000256" key="2">
    <source>
        <dbReference type="ARBA" id="ARBA00022737"/>
    </source>
</evidence>
<dbReference type="EnsemblMetazoa" id="CLYHEMT002469.1">
    <property type="protein sequence ID" value="CLYHEMP002469.1"/>
    <property type="gene ID" value="CLYHEMG002469"/>
</dbReference>
<sequence>MEFNSLKKKTENDFNDYGIVYYREKRKLVSPPGYATDPNKRRKAEEKKTTISLSVDGSLLKMCFRYISLNLSILDSLVGMPEIIGKELFDFMLKNQILTLENVPYEHKNKEDENRLHCLMVFNEAFEDQIISNLSLKHSPKIMPYLSDFLICFNNVRELDLTGISLNDSVLSTFHNLTCLEILILAECGLCDFSIKKFSLPYRLFHNENIALEFLDLRDNKEITSKSLENLFVFPLLKKLNLSNTGIKKINLDSKKLEKYNFDYKQSPQTYKEVETTGWAKPIVEKILVNGQSKSSGSSFAKKTLSFYSLAKKKQEVDKQTSSSLTKSITSPIYLVRKDIKVEQTSQKARSPLAPSSPSSKEGRTKKKKAIFFDEEDDEDNMLMQYSR</sequence>
<reference evidence="4" key="1">
    <citation type="submission" date="2021-01" db="UniProtKB">
        <authorList>
            <consortium name="EnsemblMetazoa"/>
        </authorList>
    </citation>
    <scope>IDENTIFICATION</scope>
</reference>